<dbReference type="Pfam" id="PF00340">
    <property type="entry name" value="IL1"/>
    <property type="match status" value="1"/>
</dbReference>
<dbReference type="PANTHER" id="PTHR10078">
    <property type="entry name" value="INTERLEUKIN-1 FAMILY MEMBER"/>
    <property type="match status" value="1"/>
</dbReference>
<dbReference type="InterPro" id="IPR008996">
    <property type="entry name" value="IL1/FGF"/>
</dbReference>
<sequence>MEIDSKDWEKDEYQCCSEGSKVKVKDPQKFSIRDGDQNVVVLDCGNLLAVPKKSYILSETFFALPSHLKSATAGKGDPILLAVSKGELCLCCDKDKGKSHPSLLLKKKKLMKLADEKEAVRKPFIFYNAKVGSLHTLESAAHRGWFICTSCNSGEPIGVTDKVGQKKHIEFLFEKVCKPEMSP</sequence>
<dbReference type="PRINTS" id="PR00264">
    <property type="entry name" value="INTERLEUKIN1"/>
</dbReference>
<evidence type="ECO:0000313" key="5">
    <source>
        <dbReference type="EMBL" id="KFO26703.1"/>
    </source>
</evidence>
<evidence type="ECO:0000256" key="2">
    <source>
        <dbReference type="ARBA" id="ARBA00010448"/>
    </source>
</evidence>
<evidence type="ECO:0000313" key="6">
    <source>
        <dbReference type="Proteomes" id="UP000028990"/>
    </source>
</evidence>
<evidence type="ECO:0000256" key="1">
    <source>
        <dbReference type="ARBA" id="ARBA00004613"/>
    </source>
</evidence>
<dbReference type="STRING" id="885580.ENSFDAP00000022165"/>
<protein>
    <recommendedName>
        <fullName evidence="4">Interleukin-1</fullName>
    </recommendedName>
</protein>
<dbReference type="GO" id="GO:0005149">
    <property type="term" value="F:interleukin-1 receptor binding"/>
    <property type="evidence" value="ECO:0007669"/>
    <property type="project" value="UniProtKB-UniRule"/>
</dbReference>
<dbReference type="InterPro" id="IPR000975">
    <property type="entry name" value="IL-1_fam"/>
</dbReference>
<name>A0A091D8D8_FUKDA</name>
<dbReference type="SUPFAM" id="SSF50353">
    <property type="entry name" value="Cytokine"/>
    <property type="match status" value="1"/>
</dbReference>
<dbReference type="AlphaFoldDB" id="A0A091D8D8"/>
<evidence type="ECO:0000256" key="3">
    <source>
        <dbReference type="ARBA" id="ARBA00022525"/>
    </source>
</evidence>
<dbReference type="PANTHER" id="PTHR10078:SF31">
    <property type="entry name" value="INTERLEUKIN-37"/>
    <property type="match status" value="1"/>
</dbReference>
<dbReference type="EMBL" id="KN123107">
    <property type="protein sequence ID" value="KFO26703.1"/>
    <property type="molecule type" value="Genomic_DNA"/>
</dbReference>
<keyword evidence="6" id="KW-1185">Reference proteome</keyword>
<dbReference type="GO" id="GO:0005125">
    <property type="term" value="F:cytokine activity"/>
    <property type="evidence" value="ECO:0007669"/>
    <property type="project" value="UniProtKB-UniRule"/>
</dbReference>
<accession>A0A091D8D8</accession>
<dbReference type="GO" id="GO:0010628">
    <property type="term" value="P:positive regulation of gene expression"/>
    <property type="evidence" value="ECO:0007669"/>
    <property type="project" value="TreeGrafter"/>
</dbReference>
<dbReference type="GO" id="GO:0071222">
    <property type="term" value="P:cellular response to lipopolysaccharide"/>
    <property type="evidence" value="ECO:0007669"/>
    <property type="project" value="TreeGrafter"/>
</dbReference>
<keyword evidence="3 4" id="KW-0964">Secreted</keyword>
<evidence type="ECO:0000256" key="4">
    <source>
        <dbReference type="RuleBase" id="RU003753"/>
    </source>
</evidence>
<comment type="subcellular location">
    <subcellularLocation>
        <location evidence="1 4">Secreted</location>
    </subcellularLocation>
</comment>
<dbReference type="FunFam" id="2.80.10.50:FF:000013">
    <property type="entry name" value="Interleukin-1"/>
    <property type="match status" value="1"/>
</dbReference>
<dbReference type="SMART" id="SM00125">
    <property type="entry name" value="IL1"/>
    <property type="match status" value="1"/>
</dbReference>
<proteinExistence type="inferred from homology"/>
<gene>
    <name evidence="5" type="ORF">H920_11901</name>
</gene>
<dbReference type="Proteomes" id="UP000028990">
    <property type="component" value="Unassembled WGS sequence"/>
</dbReference>
<comment type="similarity">
    <text evidence="2 4">Belongs to the IL-1 family.</text>
</comment>
<organism evidence="5 6">
    <name type="scientific">Fukomys damarensis</name>
    <name type="common">Damaraland mole rat</name>
    <name type="synonym">Cryptomys damarensis</name>
    <dbReference type="NCBI Taxonomy" id="885580"/>
    <lineage>
        <taxon>Eukaryota</taxon>
        <taxon>Metazoa</taxon>
        <taxon>Chordata</taxon>
        <taxon>Craniata</taxon>
        <taxon>Vertebrata</taxon>
        <taxon>Euteleostomi</taxon>
        <taxon>Mammalia</taxon>
        <taxon>Eutheria</taxon>
        <taxon>Euarchontoglires</taxon>
        <taxon>Glires</taxon>
        <taxon>Rodentia</taxon>
        <taxon>Hystricomorpha</taxon>
        <taxon>Bathyergidae</taxon>
        <taxon>Fukomys</taxon>
    </lineage>
</organism>
<dbReference type="OMA" id="HAGPRVK"/>
<dbReference type="GO" id="GO:0002437">
    <property type="term" value="P:inflammatory response to antigenic stimulus"/>
    <property type="evidence" value="ECO:0007669"/>
    <property type="project" value="TreeGrafter"/>
</dbReference>
<dbReference type="Gene3D" id="2.80.10.50">
    <property type="match status" value="1"/>
</dbReference>
<dbReference type="GO" id="GO:0005615">
    <property type="term" value="C:extracellular space"/>
    <property type="evidence" value="ECO:0007669"/>
    <property type="project" value="InterPro"/>
</dbReference>
<dbReference type="GO" id="GO:0005654">
    <property type="term" value="C:nucleoplasm"/>
    <property type="evidence" value="ECO:0007669"/>
    <property type="project" value="TreeGrafter"/>
</dbReference>
<dbReference type="GO" id="GO:0019221">
    <property type="term" value="P:cytokine-mediated signaling pathway"/>
    <property type="evidence" value="ECO:0007669"/>
    <property type="project" value="TreeGrafter"/>
</dbReference>
<reference evidence="5 6" key="1">
    <citation type="submission" date="2013-11" db="EMBL/GenBank/DDBJ databases">
        <title>The Damaraland mole rat (Fukomys damarensis) genome and evolution of African mole rats.</title>
        <authorList>
            <person name="Gladyshev V.N."/>
            <person name="Fang X."/>
        </authorList>
    </citation>
    <scope>NUCLEOTIDE SEQUENCE [LARGE SCALE GENOMIC DNA]</scope>
    <source>
        <tissue evidence="5">Liver</tissue>
    </source>
</reference>